<sequence length="525" mass="61295">MLFFNTAGPVNCDDHYCLPPLSRFDLEEIQMLIAQKKYFVLHAPRQTGKTSCLLALMKYLNEQGNYECLYINVEAAQAMRENVYEAMRVILGEIVLRARTGLKDEFFERTWLKILETKRAHSLSEILTRWAENGQKPKVLFIDEIDSLVGDTLISVLRQLRSGYDRRPHSFPQSIILCGIRDVRDYRIHSSAEKTIITGGSAFNIKAKSLRLGDFAKNEMISLYKQHTEITGQLFSDQALEIAWELSDGQPWLVNALAYEVTYEMKQMRDRTITITDDHIQNAGQNLIVRRETHIDQLIDKLREERVQKVIEPILMGENTPEKAHDDDISYVKDLGLVKIDPTIRIANKIYQEVIPRALTFSTQVTISHETSWYIRETDGNIDFNKLMRAFQDFFRKHSEKWRNGFQYREAAVQLLLQAFLQRIVNNGGYIFREYGLGRQRTDLLIIWHKGKQKQEVVIELKIRRGNTQKTIKKGVEQTWTYMDKCGASEGHLVIFDQRKSKSWKEKIFYEIEYHNDCGIHIWGM</sequence>
<accession>A0A1V1PBF6</accession>
<dbReference type="InterPro" id="IPR049945">
    <property type="entry name" value="AAA_22"/>
</dbReference>
<reference evidence="3" key="1">
    <citation type="submission" date="2012-11" db="EMBL/GenBank/DDBJ databases">
        <authorList>
            <person name="Lucero-Rivera Y.E."/>
            <person name="Tovar-Ramirez D."/>
        </authorList>
    </citation>
    <scope>NUCLEOTIDE SEQUENCE [LARGE SCALE GENOMIC DNA]</scope>
    <source>
        <strain evidence="3">Araruama</strain>
    </source>
</reference>
<dbReference type="Proteomes" id="UP000189670">
    <property type="component" value="Unassembled WGS sequence"/>
</dbReference>
<dbReference type="InterPro" id="IPR003593">
    <property type="entry name" value="AAA+_ATPase"/>
</dbReference>
<gene>
    <name evidence="2" type="ORF">OMM_01883</name>
</gene>
<evidence type="ECO:0000313" key="3">
    <source>
        <dbReference type="Proteomes" id="UP000189670"/>
    </source>
</evidence>
<protein>
    <recommendedName>
        <fullName evidence="1">AAA+ ATPase domain-containing protein</fullName>
    </recommendedName>
</protein>
<comment type="caution">
    <text evidence="2">The sequence shown here is derived from an EMBL/GenBank/DDBJ whole genome shotgun (WGS) entry which is preliminary data.</text>
</comment>
<dbReference type="AlphaFoldDB" id="A0A1V1PBF6"/>
<organism evidence="2 3">
    <name type="scientific">Candidatus Magnetoglobus multicellularis str. Araruama</name>
    <dbReference type="NCBI Taxonomy" id="890399"/>
    <lineage>
        <taxon>Bacteria</taxon>
        <taxon>Pseudomonadati</taxon>
        <taxon>Thermodesulfobacteriota</taxon>
        <taxon>Desulfobacteria</taxon>
        <taxon>Desulfobacterales</taxon>
        <taxon>Desulfobacteraceae</taxon>
        <taxon>Candidatus Magnetoglobus</taxon>
    </lineage>
</organism>
<dbReference type="InterPro" id="IPR027417">
    <property type="entry name" value="P-loop_NTPase"/>
</dbReference>
<dbReference type="SUPFAM" id="SSF52540">
    <property type="entry name" value="P-loop containing nucleoside triphosphate hydrolases"/>
    <property type="match status" value="1"/>
</dbReference>
<dbReference type="Gene3D" id="3.40.50.300">
    <property type="entry name" value="P-loop containing nucleotide triphosphate hydrolases"/>
    <property type="match status" value="1"/>
</dbReference>
<dbReference type="EMBL" id="ATBP01000170">
    <property type="protein sequence ID" value="ETR72217.1"/>
    <property type="molecule type" value="Genomic_DNA"/>
</dbReference>
<dbReference type="PANTHER" id="PTHR34301">
    <property type="entry name" value="DNA-BINDING PROTEIN-RELATED"/>
    <property type="match status" value="1"/>
</dbReference>
<dbReference type="Pfam" id="PF13401">
    <property type="entry name" value="AAA_22"/>
    <property type="match status" value="1"/>
</dbReference>
<dbReference type="PANTHER" id="PTHR34301:SF8">
    <property type="entry name" value="ATPASE DOMAIN-CONTAINING PROTEIN"/>
    <property type="match status" value="1"/>
</dbReference>
<dbReference type="SMART" id="SM00382">
    <property type="entry name" value="AAA"/>
    <property type="match status" value="1"/>
</dbReference>
<name>A0A1V1PBF6_9BACT</name>
<proteinExistence type="predicted"/>
<evidence type="ECO:0000259" key="1">
    <source>
        <dbReference type="SMART" id="SM00382"/>
    </source>
</evidence>
<dbReference type="GO" id="GO:0016887">
    <property type="term" value="F:ATP hydrolysis activity"/>
    <property type="evidence" value="ECO:0007669"/>
    <property type="project" value="InterPro"/>
</dbReference>
<evidence type="ECO:0000313" key="2">
    <source>
        <dbReference type="EMBL" id="ETR72217.1"/>
    </source>
</evidence>
<feature type="domain" description="AAA+ ATPase" evidence="1">
    <location>
        <begin position="35"/>
        <end position="187"/>
    </location>
</feature>